<dbReference type="AlphaFoldDB" id="R7UWF8"/>
<dbReference type="EMBL" id="AMQN01005996">
    <property type="status" value="NOT_ANNOTATED_CDS"/>
    <property type="molecule type" value="Genomic_DNA"/>
</dbReference>
<evidence type="ECO:0000313" key="6">
    <source>
        <dbReference type="Proteomes" id="UP000014760"/>
    </source>
</evidence>
<dbReference type="FunCoup" id="R7UWF8">
    <property type="interactions" value="210"/>
</dbReference>
<dbReference type="Gene3D" id="2.60.120.200">
    <property type="match status" value="2"/>
</dbReference>
<proteinExistence type="predicted"/>
<dbReference type="Pfam" id="PF00337">
    <property type="entry name" value="Gal-bind_lectin"/>
    <property type="match status" value="2"/>
</dbReference>
<dbReference type="GO" id="GO:0016936">
    <property type="term" value="F:galactoside binding"/>
    <property type="evidence" value="ECO:0007669"/>
    <property type="project" value="TreeGrafter"/>
</dbReference>
<gene>
    <name evidence="4" type="ORF">CAPTEDRAFT_228333</name>
</gene>
<feature type="domain" description="Galectin" evidence="3">
    <location>
        <begin position="28"/>
        <end position="163"/>
    </location>
</feature>
<dbReference type="PANTHER" id="PTHR11346">
    <property type="entry name" value="GALECTIN"/>
    <property type="match status" value="1"/>
</dbReference>
<dbReference type="OMA" id="TPYSIRI"/>
<evidence type="ECO:0000256" key="1">
    <source>
        <dbReference type="ARBA" id="ARBA00022734"/>
    </source>
</evidence>
<dbReference type="InterPro" id="IPR044156">
    <property type="entry name" value="Galectin-like"/>
</dbReference>
<dbReference type="EMBL" id="KB297336">
    <property type="protein sequence ID" value="ELU10649.1"/>
    <property type="molecule type" value="Genomic_DNA"/>
</dbReference>
<dbReference type="PANTHER" id="PTHR11346:SF147">
    <property type="entry name" value="GALECTIN"/>
    <property type="match status" value="1"/>
</dbReference>
<feature type="domain" description="Galectin" evidence="3">
    <location>
        <begin position="214"/>
        <end position="356"/>
    </location>
</feature>
<dbReference type="HOGENOM" id="CLU_037794_1_0_1"/>
<sequence>MDYAAKSKLNTPGPIYANDAIVNPVIPFVAFLGQRFSIGEMILIEGYIPPNSTGFSIGFQHFHTRSKQPDELLRLNIILTEAGGHATRNACLDGIWGSEERGRGLGGLKKGQYFKILILVNRTSFKISFNGVHFCDFKHRRHFSVANQLSIRGSVEVDSISFQPPPRFASRCYDPSRSLLPKAADKSQFEDAHCRKLSQTEPVFPAKYGWDVPFYEYIEGGMPIGRLLYISGKAHTRSKGFVVNLRKRMSVPREKKDIALHMSVRLSNSVLAKETKSEVLLNSQQKAKWGPEVRVRQVPFKAGLHFDLVIQCDRSGFKLSVNNQHMAQFTHRFPDLESITDLDIRGDLSLIHVRVH</sequence>
<dbReference type="EnsemblMetazoa" id="CapteT228333">
    <property type="protein sequence ID" value="CapteP228333"/>
    <property type="gene ID" value="CapteG228333"/>
</dbReference>
<keyword evidence="1 2" id="KW-0430">Lectin</keyword>
<reference evidence="5" key="3">
    <citation type="submission" date="2015-06" db="UniProtKB">
        <authorList>
            <consortium name="EnsemblMetazoa"/>
        </authorList>
    </citation>
    <scope>IDENTIFICATION</scope>
</reference>
<dbReference type="SMART" id="SM00908">
    <property type="entry name" value="Gal-bind_lectin"/>
    <property type="match status" value="2"/>
</dbReference>
<dbReference type="SUPFAM" id="SSF49899">
    <property type="entry name" value="Concanavalin A-like lectins/glucanases"/>
    <property type="match status" value="2"/>
</dbReference>
<keyword evidence="6" id="KW-1185">Reference proteome</keyword>
<dbReference type="InterPro" id="IPR001079">
    <property type="entry name" value="Galectin_CRD"/>
</dbReference>
<organism evidence="4">
    <name type="scientific">Capitella teleta</name>
    <name type="common">Polychaete worm</name>
    <dbReference type="NCBI Taxonomy" id="283909"/>
    <lineage>
        <taxon>Eukaryota</taxon>
        <taxon>Metazoa</taxon>
        <taxon>Spiralia</taxon>
        <taxon>Lophotrochozoa</taxon>
        <taxon>Annelida</taxon>
        <taxon>Polychaeta</taxon>
        <taxon>Sedentaria</taxon>
        <taxon>Scolecida</taxon>
        <taxon>Capitellidae</taxon>
        <taxon>Capitella</taxon>
    </lineage>
</organism>
<protein>
    <recommendedName>
        <fullName evidence="2">Galectin</fullName>
    </recommendedName>
</protein>
<evidence type="ECO:0000259" key="3">
    <source>
        <dbReference type="PROSITE" id="PS51304"/>
    </source>
</evidence>
<name>R7UWF8_CAPTE</name>
<dbReference type="Proteomes" id="UP000014760">
    <property type="component" value="Unassembled WGS sequence"/>
</dbReference>
<dbReference type="STRING" id="283909.R7UWF8"/>
<accession>R7UWF8</accession>
<dbReference type="CDD" id="cd00070">
    <property type="entry name" value="GLECT"/>
    <property type="match status" value="2"/>
</dbReference>
<dbReference type="SMART" id="SM00276">
    <property type="entry name" value="GLECT"/>
    <property type="match status" value="2"/>
</dbReference>
<dbReference type="PROSITE" id="PS51304">
    <property type="entry name" value="GALECTIN"/>
    <property type="match status" value="2"/>
</dbReference>
<dbReference type="InterPro" id="IPR013320">
    <property type="entry name" value="ConA-like_dom_sf"/>
</dbReference>
<evidence type="ECO:0000313" key="5">
    <source>
        <dbReference type="EnsemblMetazoa" id="CapteP228333"/>
    </source>
</evidence>
<reference evidence="4 6" key="2">
    <citation type="journal article" date="2013" name="Nature">
        <title>Insights into bilaterian evolution from three spiralian genomes.</title>
        <authorList>
            <person name="Simakov O."/>
            <person name="Marletaz F."/>
            <person name="Cho S.J."/>
            <person name="Edsinger-Gonzales E."/>
            <person name="Havlak P."/>
            <person name="Hellsten U."/>
            <person name="Kuo D.H."/>
            <person name="Larsson T."/>
            <person name="Lv J."/>
            <person name="Arendt D."/>
            <person name="Savage R."/>
            <person name="Osoegawa K."/>
            <person name="de Jong P."/>
            <person name="Grimwood J."/>
            <person name="Chapman J.A."/>
            <person name="Shapiro H."/>
            <person name="Aerts A."/>
            <person name="Otillar R.P."/>
            <person name="Terry A.Y."/>
            <person name="Boore J.L."/>
            <person name="Grigoriev I.V."/>
            <person name="Lindberg D.R."/>
            <person name="Seaver E.C."/>
            <person name="Weisblat D.A."/>
            <person name="Putnam N.H."/>
            <person name="Rokhsar D.S."/>
        </authorList>
    </citation>
    <scope>NUCLEOTIDE SEQUENCE</scope>
    <source>
        <strain evidence="4 6">I ESC-2004</strain>
    </source>
</reference>
<dbReference type="GO" id="GO:0030246">
    <property type="term" value="F:carbohydrate binding"/>
    <property type="evidence" value="ECO:0007669"/>
    <property type="project" value="UniProtKB-UniRule"/>
</dbReference>
<evidence type="ECO:0000313" key="4">
    <source>
        <dbReference type="EMBL" id="ELU10649.1"/>
    </source>
</evidence>
<reference evidence="6" key="1">
    <citation type="submission" date="2012-12" db="EMBL/GenBank/DDBJ databases">
        <authorList>
            <person name="Hellsten U."/>
            <person name="Grimwood J."/>
            <person name="Chapman J.A."/>
            <person name="Shapiro H."/>
            <person name="Aerts A."/>
            <person name="Otillar R.P."/>
            <person name="Terry A.Y."/>
            <person name="Boore J.L."/>
            <person name="Simakov O."/>
            <person name="Marletaz F."/>
            <person name="Cho S.-J."/>
            <person name="Edsinger-Gonzales E."/>
            <person name="Havlak P."/>
            <person name="Kuo D.-H."/>
            <person name="Larsson T."/>
            <person name="Lv J."/>
            <person name="Arendt D."/>
            <person name="Savage R."/>
            <person name="Osoegawa K."/>
            <person name="de Jong P."/>
            <person name="Lindberg D.R."/>
            <person name="Seaver E.C."/>
            <person name="Weisblat D.A."/>
            <person name="Putnam N.H."/>
            <person name="Grigoriev I.V."/>
            <person name="Rokhsar D.S."/>
        </authorList>
    </citation>
    <scope>NUCLEOTIDE SEQUENCE</scope>
    <source>
        <strain evidence="6">I ESC-2004</strain>
    </source>
</reference>
<dbReference type="OrthoDB" id="6147920at2759"/>
<evidence type="ECO:0000256" key="2">
    <source>
        <dbReference type="RuleBase" id="RU102079"/>
    </source>
</evidence>